<name>A0A9Q0LJX5_ANAIG</name>
<dbReference type="InterPro" id="IPR043127">
    <property type="entry name" value="Sec-1-like_dom3a"/>
</dbReference>
<dbReference type="InterPro" id="IPR001619">
    <property type="entry name" value="Sec1-like"/>
</dbReference>
<dbReference type="Gene3D" id="1.25.40.60">
    <property type="match status" value="1"/>
</dbReference>
<evidence type="ECO:0000313" key="3">
    <source>
        <dbReference type="Proteomes" id="UP001149090"/>
    </source>
</evidence>
<accession>A0A9Q0LJX5</accession>
<dbReference type="Gene3D" id="3.90.830.10">
    <property type="entry name" value="Syntaxin Binding Protein 1, Chain A, domain 2"/>
    <property type="match status" value="1"/>
</dbReference>
<comment type="caution">
    <text evidence="2">The sequence shown here is derived from an EMBL/GenBank/DDBJ whole genome shotgun (WGS) entry which is preliminary data.</text>
</comment>
<dbReference type="SUPFAM" id="SSF56815">
    <property type="entry name" value="Sec1/munc18-like (SM) proteins"/>
    <property type="match status" value="1"/>
</dbReference>
<dbReference type="InterPro" id="IPR043154">
    <property type="entry name" value="Sec-1-like_dom1"/>
</dbReference>
<dbReference type="InterPro" id="IPR027482">
    <property type="entry name" value="Sec1-like_dom2"/>
</dbReference>
<comment type="similarity">
    <text evidence="1">Belongs to the STXBP/unc-18/SEC1 family.</text>
</comment>
<dbReference type="GO" id="GO:0016192">
    <property type="term" value="P:vesicle-mediated transport"/>
    <property type="evidence" value="ECO:0007669"/>
    <property type="project" value="InterPro"/>
</dbReference>
<dbReference type="OMA" id="DAHMSIC"/>
<dbReference type="Proteomes" id="UP001149090">
    <property type="component" value="Unassembled WGS sequence"/>
</dbReference>
<organism evidence="2 3">
    <name type="scientific">Anaeramoeba ignava</name>
    <name type="common">Anaerobic marine amoeba</name>
    <dbReference type="NCBI Taxonomy" id="1746090"/>
    <lineage>
        <taxon>Eukaryota</taxon>
        <taxon>Metamonada</taxon>
        <taxon>Anaeramoebidae</taxon>
        <taxon>Anaeramoeba</taxon>
    </lineage>
</organism>
<gene>
    <name evidence="2" type="ORF">M0811_07869</name>
</gene>
<reference evidence="2" key="1">
    <citation type="submission" date="2022-10" db="EMBL/GenBank/DDBJ databases">
        <title>Novel sulphate-reducing endosymbionts in the free-living metamonad Anaeramoeba.</title>
        <authorList>
            <person name="Jerlstrom-Hultqvist J."/>
            <person name="Cepicka I."/>
            <person name="Gallot-Lavallee L."/>
            <person name="Salas-Leiva D."/>
            <person name="Curtis B.A."/>
            <person name="Zahonova K."/>
            <person name="Pipaliya S."/>
            <person name="Dacks J."/>
            <person name="Roger A.J."/>
        </authorList>
    </citation>
    <scope>NUCLEOTIDE SEQUENCE</scope>
    <source>
        <strain evidence="2">BMAN</strain>
    </source>
</reference>
<dbReference type="OrthoDB" id="10251230at2759"/>
<sequence length="604" mass="71423">MFSLQNLQKKALLKIFNLNKELNQTENQENERWNEIWKILIYDKFTHKILSILFNIKDLKELGIILQLQINQPRESIPDSPAIYICKSSLKNIEIITKDISLGLYDQYYLNFIPYIPQKLLYHFAKGIYETNQSDKMNKIYEHYLKFISIEEKIFTLDIKNSYSKIYLNTSNTEKTKKTIDSIIDGLFSVVSLLNTTPVILCSRESAASVIGNQLNQRIQENLKKSKEFKLLKENIMKNNQKSLLLILDRFVDFNLILHHSWIYNALVYDTLKVNDNIVNLKIEKEEKDMKDELFNSNSNQAQNSDSKFKTLQYRLHEDDDFWKANNDLPFPEIVNKIEEKTQNYKNKRDKLANLSQVNFFETTKELTNTIQELPNLQKNKKELDKHSNICTSIMSQIQSRKLDEFYELENMIMSSEKQTQTEDEEIMKLLESQEIKRIDKIRLILIHFFAKKQTNLDNLQIFLKKIDNQQDDLSFIKHFTESFKKKKYSILDPNNTFQKIQQRSKNIKKNNLKSYVSKLISSIIESEKAREDIPNCFDVFHFEDFNPKLTEYQEFIVFIVGGGTLIEFDEIKKITQNLIYGTTEILTAESLLNQIQQEKLKEN</sequence>
<dbReference type="EMBL" id="JAPDFW010000068">
    <property type="protein sequence ID" value="KAJ5074826.1"/>
    <property type="molecule type" value="Genomic_DNA"/>
</dbReference>
<keyword evidence="3" id="KW-1185">Reference proteome</keyword>
<dbReference type="Gene3D" id="3.40.50.2060">
    <property type="match status" value="1"/>
</dbReference>
<dbReference type="PANTHER" id="PTHR11679">
    <property type="entry name" value="VESICLE PROTEIN SORTING-ASSOCIATED"/>
    <property type="match status" value="1"/>
</dbReference>
<dbReference type="InterPro" id="IPR036045">
    <property type="entry name" value="Sec1-like_sf"/>
</dbReference>
<dbReference type="AlphaFoldDB" id="A0A9Q0LJX5"/>
<protein>
    <submittedName>
        <fullName evidence="2">Sec1 family domain-containing protein</fullName>
    </submittedName>
</protein>
<evidence type="ECO:0000313" key="2">
    <source>
        <dbReference type="EMBL" id="KAJ5074826.1"/>
    </source>
</evidence>
<dbReference type="Gene3D" id="3.40.50.1910">
    <property type="match status" value="1"/>
</dbReference>
<proteinExistence type="inferred from homology"/>
<dbReference type="PIRSF" id="PIRSF005715">
    <property type="entry name" value="VPS45_Sec1"/>
    <property type="match status" value="1"/>
</dbReference>
<evidence type="ECO:0000256" key="1">
    <source>
        <dbReference type="ARBA" id="ARBA00009884"/>
    </source>
</evidence>
<dbReference type="Pfam" id="PF00995">
    <property type="entry name" value="Sec1"/>
    <property type="match status" value="1"/>
</dbReference>